<comment type="caution">
    <text evidence="1">The sequence shown here is derived from an EMBL/GenBank/DDBJ whole genome shotgun (WGS) entry which is preliminary data.</text>
</comment>
<name>A0A9W7AAN8_9STRA</name>
<dbReference type="Proteomes" id="UP001165122">
    <property type="component" value="Unassembled WGS sequence"/>
</dbReference>
<gene>
    <name evidence="1" type="ORF">TrLO_g6637</name>
</gene>
<proteinExistence type="predicted"/>
<keyword evidence="2" id="KW-1185">Reference proteome</keyword>
<dbReference type="EMBL" id="BRXW01000562">
    <property type="protein sequence ID" value="GMH66495.1"/>
    <property type="molecule type" value="Genomic_DNA"/>
</dbReference>
<sequence>MDNEIQRHDFYTYISTSIIRMGNGQSAFNNPRSACNQYFLQLTECKAHLTPPLKLTDRYPINAKDVCEEAEYSLKRCLAHAIDPKAAATLYNKEANRADRVAANKKIVPKLKPYLWNSD</sequence>
<dbReference type="AlphaFoldDB" id="A0A9W7AAN8"/>
<reference evidence="2" key="1">
    <citation type="journal article" date="2023" name="Commun. Biol.">
        <title>Genome analysis of Parmales, the sister group of diatoms, reveals the evolutionary specialization of diatoms from phago-mixotrophs to photoautotrophs.</title>
        <authorList>
            <person name="Ban H."/>
            <person name="Sato S."/>
            <person name="Yoshikawa S."/>
            <person name="Yamada K."/>
            <person name="Nakamura Y."/>
            <person name="Ichinomiya M."/>
            <person name="Sato N."/>
            <person name="Blanc-Mathieu R."/>
            <person name="Endo H."/>
            <person name="Kuwata A."/>
            <person name="Ogata H."/>
        </authorList>
    </citation>
    <scope>NUCLEOTIDE SEQUENCE [LARGE SCALE GENOMIC DNA]</scope>
    <source>
        <strain evidence="2">NIES 3700</strain>
    </source>
</reference>
<accession>A0A9W7AAN8</accession>
<protein>
    <submittedName>
        <fullName evidence="1">Uncharacterized protein</fullName>
    </submittedName>
</protein>
<organism evidence="1 2">
    <name type="scientific">Triparma laevis f. longispina</name>
    <dbReference type="NCBI Taxonomy" id="1714387"/>
    <lineage>
        <taxon>Eukaryota</taxon>
        <taxon>Sar</taxon>
        <taxon>Stramenopiles</taxon>
        <taxon>Ochrophyta</taxon>
        <taxon>Bolidophyceae</taxon>
        <taxon>Parmales</taxon>
        <taxon>Triparmaceae</taxon>
        <taxon>Triparma</taxon>
    </lineage>
</organism>
<evidence type="ECO:0000313" key="1">
    <source>
        <dbReference type="EMBL" id="GMH66495.1"/>
    </source>
</evidence>
<evidence type="ECO:0000313" key="2">
    <source>
        <dbReference type="Proteomes" id="UP001165122"/>
    </source>
</evidence>